<organism evidence="1 2">
    <name type="scientific">Pararhizobium capsulatum DSM 1112</name>
    <dbReference type="NCBI Taxonomy" id="1121113"/>
    <lineage>
        <taxon>Bacteria</taxon>
        <taxon>Pseudomonadati</taxon>
        <taxon>Pseudomonadota</taxon>
        <taxon>Alphaproteobacteria</taxon>
        <taxon>Hyphomicrobiales</taxon>
        <taxon>Rhizobiaceae</taxon>
        <taxon>Rhizobium/Agrobacterium group</taxon>
        <taxon>Pararhizobium</taxon>
    </lineage>
</organism>
<evidence type="ECO:0000313" key="1">
    <source>
        <dbReference type="EMBL" id="MDQ0319490.1"/>
    </source>
</evidence>
<gene>
    <name evidence="1" type="ORF">QO002_001628</name>
</gene>
<accession>A0ABU0BPU5</accession>
<dbReference type="Proteomes" id="UP001230207">
    <property type="component" value="Unassembled WGS sequence"/>
</dbReference>
<dbReference type="EMBL" id="JAUSVF010000001">
    <property type="protein sequence ID" value="MDQ0319490.1"/>
    <property type="molecule type" value="Genomic_DNA"/>
</dbReference>
<protein>
    <submittedName>
        <fullName evidence="1">Uncharacterized protein</fullName>
    </submittedName>
</protein>
<proteinExistence type="predicted"/>
<name>A0ABU0BPU5_9HYPH</name>
<sequence length="242" mass="24923">MQFGLFDAVEQDRAGSKLDKDPVKGICCGSLDRAEGRKHGLVELEHVTCGATARVEVQDRVLAGTCLEHKRVLACAADQHVVAGAAGDGVIASSAVDGVGSGIAEDEVVASIAVKFVRARAAIKTIVAGTALEGVIAAFAVELVVAGTAGKRIGLAEALEDILASAADEVDAVLGEKVEQAGGVRLGQARAKCVGVCGCVKTETADLQIGRLLESVACRIQLCLLPKRRALSEPDTWCVVVL</sequence>
<reference evidence="1 2" key="1">
    <citation type="submission" date="2023-07" db="EMBL/GenBank/DDBJ databases">
        <title>Genomic Encyclopedia of Type Strains, Phase IV (KMG-IV): sequencing the most valuable type-strain genomes for metagenomic binning, comparative biology and taxonomic classification.</title>
        <authorList>
            <person name="Goeker M."/>
        </authorList>
    </citation>
    <scope>NUCLEOTIDE SEQUENCE [LARGE SCALE GENOMIC DNA]</scope>
    <source>
        <strain evidence="1 2">DSM 1112</strain>
    </source>
</reference>
<comment type="caution">
    <text evidence="1">The sequence shown here is derived from an EMBL/GenBank/DDBJ whole genome shotgun (WGS) entry which is preliminary data.</text>
</comment>
<evidence type="ECO:0000313" key="2">
    <source>
        <dbReference type="Proteomes" id="UP001230207"/>
    </source>
</evidence>
<keyword evidence="2" id="KW-1185">Reference proteome</keyword>